<dbReference type="PROSITE" id="PS51257">
    <property type="entry name" value="PROKAR_LIPOPROTEIN"/>
    <property type="match status" value="1"/>
</dbReference>
<organism evidence="2 3">
    <name type="scientific">Paenibacillus rhizosphaerae</name>
    <dbReference type="NCBI Taxonomy" id="297318"/>
    <lineage>
        <taxon>Bacteria</taxon>
        <taxon>Bacillati</taxon>
        <taxon>Bacillota</taxon>
        <taxon>Bacilli</taxon>
        <taxon>Bacillales</taxon>
        <taxon>Paenibacillaceae</taxon>
        <taxon>Paenibacillus</taxon>
    </lineage>
</organism>
<name>A0A839TJ66_9BACL</name>
<sequence>MEEKQPNHLLNILLYVMLFVILISCFGRLIDHSIYFAENALSMLIRVIERILSF</sequence>
<dbReference type="Proteomes" id="UP000517523">
    <property type="component" value="Unassembled WGS sequence"/>
</dbReference>
<keyword evidence="1" id="KW-0472">Membrane</keyword>
<keyword evidence="1" id="KW-0812">Transmembrane</keyword>
<evidence type="ECO:0000313" key="2">
    <source>
        <dbReference type="EMBL" id="MBB3126682.1"/>
    </source>
</evidence>
<keyword evidence="1" id="KW-1133">Transmembrane helix</keyword>
<dbReference type="RefSeq" id="WP_183580285.1">
    <property type="nucleotide sequence ID" value="NZ_JACHXJ010000001.1"/>
</dbReference>
<feature type="transmembrane region" description="Helical" evidence="1">
    <location>
        <begin position="12"/>
        <end position="30"/>
    </location>
</feature>
<dbReference type="AlphaFoldDB" id="A0A839TJ66"/>
<gene>
    <name evidence="2" type="ORF">FHS19_001336</name>
</gene>
<comment type="caution">
    <text evidence="2">The sequence shown here is derived from an EMBL/GenBank/DDBJ whole genome shotgun (WGS) entry which is preliminary data.</text>
</comment>
<protein>
    <submittedName>
        <fullName evidence="2">Uncharacterized protein</fullName>
    </submittedName>
</protein>
<evidence type="ECO:0000256" key="1">
    <source>
        <dbReference type="SAM" id="Phobius"/>
    </source>
</evidence>
<evidence type="ECO:0000313" key="3">
    <source>
        <dbReference type="Proteomes" id="UP000517523"/>
    </source>
</evidence>
<dbReference type="EMBL" id="JACHXJ010000001">
    <property type="protein sequence ID" value="MBB3126682.1"/>
    <property type="molecule type" value="Genomic_DNA"/>
</dbReference>
<reference evidence="2 3" key="1">
    <citation type="submission" date="2020-08" db="EMBL/GenBank/DDBJ databases">
        <title>Genomic Encyclopedia of Type Strains, Phase III (KMG-III): the genomes of soil and plant-associated and newly described type strains.</title>
        <authorList>
            <person name="Whitman W."/>
        </authorList>
    </citation>
    <scope>NUCLEOTIDE SEQUENCE [LARGE SCALE GENOMIC DNA]</scope>
    <source>
        <strain evidence="2 3">CECT 5831</strain>
    </source>
</reference>
<accession>A0A839TJ66</accession>
<proteinExistence type="predicted"/>